<dbReference type="InterPro" id="IPR001134">
    <property type="entry name" value="Netrin_domain"/>
</dbReference>
<dbReference type="Pfam" id="PF19236">
    <property type="entry name" value="ADAMTS_CR_3"/>
    <property type="match status" value="1"/>
</dbReference>
<dbReference type="InterPro" id="IPR008993">
    <property type="entry name" value="TIMP-like_OB-fold"/>
</dbReference>
<dbReference type="SUPFAM" id="SSF82895">
    <property type="entry name" value="TSP-1 type 1 repeat"/>
    <property type="match status" value="1"/>
</dbReference>
<dbReference type="InterPro" id="IPR013273">
    <property type="entry name" value="ADAMTS/ADAMTS-like"/>
</dbReference>
<feature type="compositionally biased region" description="Low complexity" evidence="5">
    <location>
        <begin position="349"/>
        <end position="360"/>
    </location>
</feature>
<dbReference type="Ensembl" id="ENSECRT00000029442.1">
    <property type="protein sequence ID" value="ENSECRP00000028830.1"/>
    <property type="gene ID" value="ENSECRG00000019524.1"/>
</dbReference>
<dbReference type="GO" id="GO:0030198">
    <property type="term" value="P:extracellular matrix organization"/>
    <property type="evidence" value="ECO:0007669"/>
    <property type="project" value="InterPro"/>
</dbReference>
<dbReference type="PRINTS" id="PR01857">
    <property type="entry name" value="ADAMTSFAMILY"/>
</dbReference>
<dbReference type="PROSITE" id="PS50092">
    <property type="entry name" value="TSP1"/>
    <property type="match status" value="1"/>
</dbReference>
<proteinExistence type="predicted"/>
<reference evidence="7" key="2">
    <citation type="submission" date="2025-09" db="UniProtKB">
        <authorList>
            <consortium name="Ensembl"/>
        </authorList>
    </citation>
    <scope>IDENTIFICATION</scope>
</reference>
<gene>
    <name evidence="7" type="primary">adamtsl5</name>
</gene>
<evidence type="ECO:0000313" key="7">
    <source>
        <dbReference type="Ensembl" id="ENSECRP00000028830.1"/>
    </source>
</evidence>
<dbReference type="PANTHER" id="PTHR13723:SF310">
    <property type="entry name" value="ADAMTS-LIKE 5"/>
    <property type="match status" value="1"/>
</dbReference>
<dbReference type="InterPro" id="IPR018933">
    <property type="entry name" value="Netrin_module_non-TIMP"/>
</dbReference>
<feature type="region of interest" description="Disordered" evidence="5">
    <location>
        <begin position="336"/>
        <end position="363"/>
    </location>
</feature>
<dbReference type="GeneTree" id="ENSGT00940000160456"/>
<dbReference type="InterPro" id="IPR050439">
    <property type="entry name" value="ADAMTS_ADAMTS-like"/>
</dbReference>
<reference evidence="7" key="1">
    <citation type="submission" date="2025-08" db="UniProtKB">
        <authorList>
            <consortium name="Ensembl"/>
        </authorList>
    </citation>
    <scope>IDENTIFICATION</scope>
</reference>
<evidence type="ECO:0000256" key="5">
    <source>
        <dbReference type="SAM" id="MobiDB-lite"/>
    </source>
</evidence>
<sequence length="537" mass="61030">MSLSEIRGLSHAVALCLLICPVCLFTWQTSLSSVLHKIPQSSHIKRQLRYGNEWSSWTTWSPCSRSCGGGASVRTRMCLTRNAQEGPCPGEPRQYKICNVQVCPAGSIGFRDLQCAAYNDKSIMGSKKFQWTTFIGGSDPCDLSCLALGQNFYYNFGHVLDGTPCPTETDGVCIKGQCLRPGCDLILGSEKRADACMVCGGHNSSCLRHRSVYQDQNKAAGRYGYDEVTMIPAGATHIHVIDNSGNFLALQNGNSQFVINGNWEIDLPGEYNVAGTKLVYKRSTDNGESFEVQGPTQEDLHIMVLLIERNSAIEYEYWLPLDIYVLYHEEKSQLRQSQQSATSSPEQQPLSSTITPPTSTARIKKPSTVTGIHLWESANHRQNFQPQARLERDENQKNLFSQHGNSCGKCKKIRGKENRAREYCQKDFVFRGKILEKTYRGQETRYDVQVMYTYRNRFPLIQREFIWVPNLCNCPQLEKGLEYLIMARRHVNYEQTLNRILLETNSYVKSFHPREDQLLRHLDTECVKHKYSNTPSL</sequence>
<evidence type="ECO:0000256" key="4">
    <source>
        <dbReference type="PIRSR" id="PIRSR613273-3"/>
    </source>
</evidence>
<dbReference type="InterPro" id="IPR010294">
    <property type="entry name" value="ADAMTS_spacer1"/>
</dbReference>
<dbReference type="Gene3D" id="2.20.100.10">
    <property type="entry name" value="Thrombospondin type-1 (TSP1) repeat"/>
    <property type="match status" value="1"/>
</dbReference>
<feature type="disulfide bond" evidence="4">
    <location>
        <begin position="78"/>
        <end position="88"/>
    </location>
</feature>
<keyword evidence="2" id="KW-0964">Secreted</keyword>
<evidence type="ECO:0000256" key="1">
    <source>
        <dbReference type="ARBA" id="ARBA00004613"/>
    </source>
</evidence>
<dbReference type="GO" id="GO:0006508">
    <property type="term" value="P:proteolysis"/>
    <property type="evidence" value="ECO:0007669"/>
    <property type="project" value="TreeGrafter"/>
</dbReference>
<dbReference type="SMART" id="SM00209">
    <property type="entry name" value="TSP1"/>
    <property type="match status" value="1"/>
</dbReference>
<feature type="disulfide bond" evidence="4">
    <location>
        <begin position="63"/>
        <end position="98"/>
    </location>
</feature>
<evidence type="ECO:0000259" key="6">
    <source>
        <dbReference type="PROSITE" id="PS50189"/>
    </source>
</evidence>
<dbReference type="Pfam" id="PF00090">
    <property type="entry name" value="TSP_1"/>
    <property type="match status" value="1"/>
</dbReference>
<dbReference type="PANTHER" id="PTHR13723">
    <property type="entry name" value="ADAMTS A DISINTEGRIN AND METALLOPROTEASE WITH THROMBOSPONDIN MOTIFS PROTEASE"/>
    <property type="match status" value="1"/>
</dbReference>
<dbReference type="InterPro" id="IPR045371">
    <property type="entry name" value="ADAMTS_CR_3"/>
</dbReference>
<dbReference type="FunFam" id="2.60.120.830:FF:000001">
    <property type="entry name" value="A disintegrin and metalloproteinase with thrombospondin motifs 1"/>
    <property type="match status" value="1"/>
</dbReference>
<dbReference type="InterPro" id="IPR036383">
    <property type="entry name" value="TSP1_rpt_sf"/>
</dbReference>
<dbReference type="Pfam" id="PF05986">
    <property type="entry name" value="ADAMTS_spacer1"/>
    <property type="match status" value="1"/>
</dbReference>
<evidence type="ECO:0000256" key="3">
    <source>
        <dbReference type="ARBA" id="ARBA00023157"/>
    </source>
</evidence>
<dbReference type="GO" id="GO:0031012">
    <property type="term" value="C:extracellular matrix"/>
    <property type="evidence" value="ECO:0007669"/>
    <property type="project" value="TreeGrafter"/>
</dbReference>
<dbReference type="GO" id="GO:0004222">
    <property type="term" value="F:metalloendopeptidase activity"/>
    <property type="evidence" value="ECO:0007669"/>
    <property type="project" value="TreeGrafter"/>
</dbReference>
<dbReference type="Gene3D" id="2.60.120.830">
    <property type="match status" value="1"/>
</dbReference>
<protein>
    <submittedName>
        <fullName evidence="7">ADAMTS like 5</fullName>
    </submittedName>
</protein>
<dbReference type="Gene3D" id="2.40.50.120">
    <property type="match status" value="1"/>
</dbReference>
<dbReference type="SUPFAM" id="SSF50242">
    <property type="entry name" value="TIMP-like"/>
    <property type="match status" value="1"/>
</dbReference>
<dbReference type="SMART" id="SM00643">
    <property type="entry name" value="C345C"/>
    <property type="match status" value="1"/>
</dbReference>
<feature type="compositionally biased region" description="Polar residues" evidence="5">
    <location>
        <begin position="336"/>
        <end position="348"/>
    </location>
</feature>
<dbReference type="GO" id="GO:0005576">
    <property type="term" value="C:extracellular region"/>
    <property type="evidence" value="ECO:0007669"/>
    <property type="project" value="UniProtKB-SubCell"/>
</dbReference>
<evidence type="ECO:0000313" key="8">
    <source>
        <dbReference type="Proteomes" id="UP000694620"/>
    </source>
</evidence>
<dbReference type="InterPro" id="IPR000884">
    <property type="entry name" value="TSP1_rpt"/>
</dbReference>
<dbReference type="PROSITE" id="PS50189">
    <property type="entry name" value="NTR"/>
    <property type="match status" value="1"/>
</dbReference>
<keyword evidence="8" id="KW-1185">Reference proteome</keyword>
<feature type="domain" description="NTR" evidence="6">
    <location>
        <begin position="407"/>
        <end position="526"/>
    </location>
</feature>
<feature type="disulfide bond" evidence="4">
    <location>
        <begin position="67"/>
        <end position="103"/>
    </location>
</feature>
<dbReference type="FunFam" id="2.20.100.10:FF:000001">
    <property type="entry name" value="semaphorin-5A isoform X1"/>
    <property type="match status" value="1"/>
</dbReference>
<name>A0A8C4XGC6_ERPCA</name>
<accession>A0A8C4XGC6</accession>
<keyword evidence="3 4" id="KW-1015">Disulfide bond</keyword>
<dbReference type="AlphaFoldDB" id="A0A8C4XGC6"/>
<organism evidence="7 8">
    <name type="scientific">Erpetoichthys calabaricus</name>
    <name type="common">Rope fish</name>
    <name type="synonym">Calamoichthys calabaricus</name>
    <dbReference type="NCBI Taxonomy" id="27687"/>
    <lineage>
        <taxon>Eukaryota</taxon>
        <taxon>Metazoa</taxon>
        <taxon>Chordata</taxon>
        <taxon>Craniata</taxon>
        <taxon>Vertebrata</taxon>
        <taxon>Euteleostomi</taxon>
        <taxon>Actinopterygii</taxon>
        <taxon>Polypteriformes</taxon>
        <taxon>Polypteridae</taxon>
        <taxon>Erpetoichthys</taxon>
    </lineage>
</organism>
<comment type="subcellular location">
    <subcellularLocation>
        <location evidence="1">Secreted</location>
    </subcellularLocation>
</comment>
<dbReference type="Proteomes" id="UP000694620">
    <property type="component" value="Unassembled WGS sequence"/>
</dbReference>
<dbReference type="Pfam" id="PF01759">
    <property type="entry name" value="NTR"/>
    <property type="match status" value="1"/>
</dbReference>
<evidence type="ECO:0000256" key="2">
    <source>
        <dbReference type="ARBA" id="ARBA00022525"/>
    </source>
</evidence>